<feature type="domain" description="HTH tetR-type" evidence="3">
    <location>
        <begin position="11"/>
        <end position="71"/>
    </location>
</feature>
<evidence type="ECO:0000313" key="5">
    <source>
        <dbReference type="Proteomes" id="UP001320544"/>
    </source>
</evidence>
<dbReference type="InterPro" id="IPR039532">
    <property type="entry name" value="TetR_C_Firmicutes"/>
</dbReference>
<evidence type="ECO:0000313" key="4">
    <source>
        <dbReference type="EMBL" id="BDE97302.1"/>
    </source>
</evidence>
<dbReference type="PANTHER" id="PTHR43479:SF11">
    <property type="entry name" value="ACREF_ENVCD OPERON REPRESSOR-RELATED"/>
    <property type="match status" value="1"/>
</dbReference>
<name>A0ABN6MKR0_9ACTN</name>
<evidence type="ECO:0000256" key="2">
    <source>
        <dbReference type="PROSITE-ProRule" id="PRU00335"/>
    </source>
</evidence>
<dbReference type="InterPro" id="IPR009057">
    <property type="entry name" value="Homeodomain-like_sf"/>
</dbReference>
<dbReference type="Gene3D" id="1.10.357.10">
    <property type="entry name" value="Tetracycline Repressor, domain 2"/>
    <property type="match status" value="1"/>
</dbReference>
<dbReference type="Proteomes" id="UP001320544">
    <property type="component" value="Chromosome"/>
</dbReference>
<dbReference type="RefSeq" id="WP_244386536.1">
    <property type="nucleotide sequence ID" value="NZ_AP025564.1"/>
</dbReference>
<dbReference type="InterPro" id="IPR050624">
    <property type="entry name" value="HTH-type_Tx_Regulator"/>
</dbReference>
<organism evidence="4 5">
    <name type="scientific">Raoultibacter timonensis</name>
    <dbReference type="NCBI Taxonomy" id="1907662"/>
    <lineage>
        <taxon>Bacteria</taxon>
        <taxon>Bacillati</taxon>
        <taxon>Actinomycetota</taxon>
        <taxon>Coriobacteriia</taxon>
        <taxon>Eggerthellales</taxon>
        <taxon>Eggerthellaceae</taxon>
        <taxon>Raoultibacter</taxon>
    </lineage>
</organism>
<feature type="DNA-binding region" description="H-T-H motif" evidence="2">
    <location>
        <begin position="34"/>
        <end position="53"/>
    </location>
</feature>
<dbReference type="SUPFAM" id="SSF46689">
    <property type="entry name" value="Homeodomain-like"/>
    <property type="match status" value="1"/>
</dbReference>
<protein>
    <submittedName>
        <fullName evidence="4">TetR family transcriptional regulator</fullName>
    </submittedName>
</protein>
<keyword evidence="1 2" id="KW-0238">DNA-binding</keyword>
<evidence type="ECO:0000259" key="3">
    <source>
        <dbReference type="PROSITE" id="PS50977"/>
    </source>
</evidence>
<gene>
    <name evidence="4" type="ORF">CE91St30_26350</name>
</gene>
<proteinExistence type="predicted"/>
<dbReference type="Pfam" id="PF14278">
    <property type="entry name" value="TetR_C_8"/>
    <property type="match status" value="1"/>
</dbReference>
<evidence type="ECO:0000256" key="1">
    <source>
        <dbReference type="ARBA" id="ARBA00023125"/>
    </source>
</evidence>
<dbReference type="InterPro" id="IPR001647">
    <property type="entry name" value="HTH_TetR"/>
</dbReference>
<dbReference type="PANTHER" id="PTHR43479">
    <property type="entry name" value="ACREF/ENVCD OPERON REPRESSOR-RELATED"/>
    <property type="match status" value="1"/>
</dbReference>
<reference evidence="4 5" key="1">
    <citation type="submission" date="2022-01" db="EMBL/GenBank/DDBJ databases">
        <title>Novel bile acid biosynthetic pathways are enriched in the microbiome of centenarians.</title>
        <authorList>
            <person name="Sato Y."/>
            <person name="Atarashi K."/>
            <person name="Plichta R.D."/>
            <person name="Arai Y."/>
            <person name="Sasajima S."/>
            <person name="Kearney M.S."/>
            <person name="Suda W."/>
            <person name="Takeshita K."/>
            <person name="Sasaki T."/>
            <person name="Okamoto S."/>
            <person name="Skelly N.A."/>
            <person name="Okamura Y."/>
            <person name="Vlamakis H."/>
            <person name="Li Y."/>
            <person name="Tanoue T."/>
            <person name="Takei H."/>
            <person name="Nittono H."/>
            <person name="Narushima S."/>
            <person name="Irie J."/>
            <person name="Itoh H."/>
            <person name="Moriya K."/>
            <person name="Sugiura Y."/>
            <person name="Suematsu M."/>
            <person name="Moritoki N."/>
            <person name="Shibata S."/>
            <person name="Littman R.D."/>
            <person name="Fischbach A.M."/>
            <person name="Uwamino Y."/>
            <person name="Inoue T."/>
            <person name="Honda A."/>
            <person name="Hattori M."/>
            <person name="Murai T."/>
            <person name="Xavier J.R."/>
            <person name="Hirose N."/>
            <person name="Honda K."/>
        </authorList>
    </citation>
    <scope>NUCLEOTIDE SEQUENCE [LARGE SCALE GENOMIC DNA]</scope>
    <source>
        <strain evidence="4 5">CE91-St30</strain>
    </source>
</reference>
<dbReference type="EMBL" id="AP025564">
    <property type="protein sequence ID" value="BDE97302.1"/>
    <property type="molecule type" value="Genomic_DNA"/>
</dbReference>
<dbReference type="PROSITE" id="PS50977">
    <property type="entry name" value="HTH_TETR_2"/>
    <property type="match status" value="1"/>
</dbReference>
<keyword evidence="5" id="KW-1185">Reference proteome</keyword>
<accession>A0ABN6MKR0</accession>
<sequence length="186" mass="21589">MYIEPKDSRQRYTKQCLFDSFSRALECKPVSEITVSEICDDAGISRKTFYKYYSDQFALLLAMQDDLFAGFERYVEQLPANVFDMAPALIAFASDHRVLIRAAFQNRGEGNFIDRVISFLYEAYHADWERANPHMAEQDVEFLFHYVASGLVGIIRLWLFDEPELSIDEVVEKAHYLMRLTTPKSA</sequence>